<dbReference type="SUPFAM" id="SSF56112">
    <property type="entry name" value="Protein kinase-like (PK-like)"/>
    <property type="match status" value="1"/>
</dbReference>
<keyword evidence="4" id="KW-0067">ATP-binding</keyword>
<feature type="compositionally biased region" description="Basic and acidic residues" evidence="5">
    <location>
        <begin position="285"/>
        <end position="297"/>
    </location>
</feature>
<reference evidence="7 8" key="1">
    <citation type="journal article" date="2007" name="Nature">
        <title>Evolution of genes and genomes on the Drosophila phylogeny.</title>
        <authorList>
            <consortium name="Drosophila 12 Genomes Consortium"/>
            <person name="Clark A.G."/>
            <person name="Eisen M.B."/>
            <person name="Smith D.R."/>
            <person name="Bergman C.M."/>
            <person name="Oliver B."/>
            <person name="Markow T.A."/>
            <person name="Kaufman T.C."/>
            <person name="Kellis M."/>
            <person name="Gelbart W."/>
            <person name="Iyer V.N."/>
            <person name="Pollard D.A."/>
            <person name="Sackton T.B."/>
            <person name="Larracuente A.M."/>
            <person name="Singh N.D."/>
            <person name="Abad J.P."/>
            <person name="Abt D.N."/>
            <person name="Adryan B."/>
            <person name="Aguade M."/>
            <person name="Akashi H."/>
            <person name="Anderson W.W."/>
            <person name="Aquadro C.F."/>
            <person name="Ardell D.H."/>
            <person name="Arguello R."/>
            <person name="Artieri C.G."/>
            <person name="Barbash D.A."/>
            <person name="Barker D."/>
            <person name="Barsanti P."/>
            <person name="Batterham P."/>
            <person name="Batzoglou S."/>
            <person name="Begun D."/>
            <person name="Bhutkar A."/>
            <person name="Blanco E."/>
            <person name="Bosak S.A."/>
            <person name="Bradley R.K."/>
            <person name="Brand A.D."/>
            <person name="Brent M.R."/>
            <person name="Brooks A.N."/>
            <person name="Brown R.H."/>
            <person name="Butlin R.K."/>
            <person name="Caggese C."/>
            <person name="Calvi B.R."/>
            <person name="Bernardo de Carvalho A."/>
            <person name="Caspi A."/>
            <person name="Castrezana S."/>
            <person name="Celniker S.E."/>
            <person name="Chang J.L."/>
            <person name="Chapple C."/>
            <person name="Chatterji S."/>
            <person name="Chinwalla A."/>
            <person name="Civetta A."/>
            <person name="Clifton S.W."/>
            <person name="Comeron J.M."/>
            <person name="Costello J.C."/>
            <person name="Coyne J.A."/>
            <person name="Daub J."/>
            <person name="David R.G."/>
            <person name="Delcher A.L."/>
            <person name="Delehaunty K."/>
            <person name="Do C.B."/>
            <person name="Ebling H."/>
            <person name="Edwards K."/>
            <person name="Eickbush T."/>
            <person name="Evans J.D."/>
            <person name="Filipski A."/>
            <person name="Findeiss S."/>
            <person name="Freyhult E."/>
            <person name="Fulton L."/>
            <person name="Fulton R."/>
            <person name="Garcia A.C."/>
            <person name="Gardiner A."/>
            <person name="Garfield D.A."/>
            <person name="Garvin B.E."/>
            <person name="Gibson G."/>
            <person name="Gilbert D."/>
            <person name="Gnerre S."/>
            <person name="Godfrey J."/>
            <person name="Good R."/>
            <person name="Gotea V."/>
            <person name="Gravely B."/>
            <person name="Greenberg A.J."/>
            <person name="Griffiths-Jones S."/>
            <person name="Gross S."/>
            <person name="Guigo R."/>
            <person name="Gustafson E.A."/>
            <person name="Haerty W."/>
            <person name="Hahn M.W."/>
            <person name="Halligan D.L."/>
            <person name="Halpern A.L."/>
            <person name="Halter G.M."/>
            <person name="Han M.V."/>
            <person name="Heger A."/>
            <person name="Hillier L."/>
            <person name="Hinrichs A.S."/>
            <person name="Holmes I."/>
            <person name="Hoskins R.A."/>
            <person name="Hubisz M.J."/>
            <person name="Hultmark D."/>
            <person name="Huntley M.A."/>
            <person name="Jaffe D.B."/>
            <person name="Jagadeeshan S."/>
            <person name="Jeck W.R."/>
            <person name="Johnson J."/>
            <person name="Jones C.D."/>
            <person name="Jordan W.C."/>
            <person name="Karpen G.H."/>
            <person name="Kataoka E."/>
            <person name="Keightley P.D."/>
            <person name="Kheradpour P."/>
            <person name="Kirkness E.F."/>
            <person name="Koerich L.B."/>
            <person name="Kristiansen K."/>
            <person name="Kudrna D."/>
            <person name="Kulathinal R.J."/>
            <person name="Kumar S."/>
            <person name="Kwok R."/>
            <person name="Lander E."/>
            <person name="Langley C.H."/>
            <person name="Lapoint R."/>
            <person name="Lazzaro B.P."/>
            <person name="Lee S.J."/>
            <person name="Levesque L."/>
            <person name="Li R."/>
            <person name="Lin C.F."/>
            <person name="Lin M.F."/>
            <person name="Lindblad-Toh K."/>
            <person name="Llopart A."/>
            <person name="Long M."/>
            <person name="Low L."/>
            <person name="Lozovsky E."/>
            <person name="Lu J."/>
            <person name="Luo M."/>
            <person name="Machado C.A."/>
            <person name="Makalowski W."/>
            <person name="Marzo M."/>
            <person name="Matsuda M."/>
            <person name="Matzkin L."/>
            <person name="McAllister B."/>
            <person name="McBride C.S."/>
            <person name="McKernan B."/>
            <person name="McKernan K."/>
            <person name="Mendez-Lago M."/>
            <person name="Minx P."/>
            <person name="Mollenhauer M.U."/>
            <person name="Montooth K."/>
            <person name="Mount S.M."/>
            <person name="Mu X."/>
            <person name="Myers E."/>
            <person name="Negre B."/>
            <person name="Newfeld S."/>
            <person name="Nielsen R."/>
            <person name="Noor M.A."/>
            <person name="O'Grady P."/>
            <person name="Pachter L."/>
            <person name="Papaceit M."/>
            <person name="Parisi M.J."/>
            <person name="Parisi M."/>
            <person name="Parts L."/>
            <person name="Pedersen J.S."/>
            <person name="Pesole G."/>
            <person name="Phillippy A.M."/>
            <person name="Ponting C.P."/>
            <person name="Pop M."/>
            <person name="Porcelli D."/>
            <person name="Powell J.R."/>
            <person name="Prohaska S."/>
            <person name="Pruitt K."/>
            <person name="Puig M."/>
            <person name="Quesneville H."/>
            <person name="Ram K.R."/>
            <person name="Rand D."/>
            <person name="Rasmussen M.D."/>
            <person name="Reed L.K."/>
            <person name="Reenan R."/>
            <person name="Reily A."/>
            <person name="Remington K.A."/>
            <person name="Rieger T.T."/>
            <person name="Ritchie M.G."/>
            <person name="Robin C."/>
            <person name="Rogers Y.H."/>
            <person name="Rohde C."/>
            <person name="Rozas J."/>
            <person name="Rubenfield M.J."/>
            <person name="Ruiz A."/>
            <person name="Russo S."/>
            <person name="Salzberg S.L."/>
            <person name="Sanchez-Gracia A."/>
            <person name="Saranga D.J."/>
            <person name="Sato H."/>
            <person name="Schaeffer S.W."/>
            <person name="Schatz M.C."/>
            <person name="Schlenke T."/>
            <person name="Schwartz R."/>
            <person name="Segarra C."/>
            <person name="Singh R.S."/>
            <person name="Sirot L."/>
            <person name="Sirota M."/>
            <person name="Sisneros N.B."/>
            <person name="Smith C.D."/>
            <person name="Smith T.F."/>
            <person name="Spieth J."/>
            <person name="Stage D.E."/>
            <person name="Stark A."/>
            <person name="Stephan W."/>
            <person name="Strausberg R.L."/>
            <person name="Strempel S."/>
            <person name="Sturgill D."/>
            <person name="Sutton G."/>
            <person name="Sutton G.G."/>
            <person name="Tao W."/>
            <person name="Teichmann S."/>
            <person name="Tobari Y.N."/>
            <person name="Tomimura Y."/>
            <person name="Tsolas J.M."/>
            <person name="Valente V.L."/>
            <person name="Venter E."/>
            <person name="Venter J.C."/>
            <person name="Vicario S."/>
            <person name="Vieira F.G."/>
            <person name="Vilella A.J."/>
            <person name="Villasante A."/>
            <person name="Walenz B."/>
            <person name="Wang J."/>
            <person name="Wasserman M."/>
            <person name="Watts T."/>
            <person name="Wilson D."/>
            <person name="Wilson R.K."/>
            <person name="Wing R.A."/>
            <person name="Wolfner M.F."/>
            <person name="Wong A."/>
            <person name="Wong G.K."/>
            <person name="Wu C.I."/>
            <person name="Wu G."/>
            <person name="Yamamoto D."/>
            <person name="Yang H.P."/>
            <person name="Yang S.P."/>
            <person name="Yorke J.A."/>
            <person name="Yoshida K."/>
            <person name="Zdobnov E."/>
            <person name="Zhang P."/>
            <person name="Zhang Y."/>
            <person name="Zimin A.V."/>
            <person name="Baldwin J."/>
            <person name="Abdouelleil A."/>
            <person name="Abdulkadir J."/>
            <person name="Abebe A."/>
            <person name="Abera B."/>
            <person name="Abreu J."/>
            <person name="Acer S.C."/>
            <person name="Aftuck L."/>
            <person name="Alexander A."/>
            <person name="An P."/>
            <person name="Anderson E."/>
            <person name="Anderson S."/>
            <person name="Arachi H."/>
            <person name="Azer M."/>
            <person name="Bachantsang P."/>
            <person name="Barry A."/>
            <person name="Bayul T."/>
            <person name="Berlin A."/>
            <person name="Bessette D."/>
            <person name="Bloom T."/>
            <person name="Blye J."/>
            <person name="Boguslavskiy L."/>
            <person name="Bonnet C."/>
            <person name="Boukhgalter B."/>
            <person name="Bourzgui I."/>
            <person name="Brown A."/>
            <person name="Cahill P."/>
            <person name="Channer S."/>
            <person name="Cheshatsang Y."/>
            <person name="Chuda L."/>
            <person name="Citroen M."/>
            <person name="Collymore A."/>
            <person name="Cooke P."/>
            <person name="Costello M."/>
            <person name="D'Aco K."/>
            <person name="Daza R."/>
            <person name="De Haan G."/>
            <person name="DeGray S."/>
            <person name="DeMaso C."/>
            <person name="Dhargay N."/>
            <person name="Dooley K."/>
            <person name="Dooley E."/>
            <person name="Doricent M."/>
            <person name="Dorje P."/>
            <person name="Dorjee K."/>
            <person name="Dupes A."/>
            <person name="Elong R."/>
            <person name="Falk J."/>
            <person name="Farina A."/>
            <person name="Faro S."/>
            <person name="Ferguson D."/>
            <person name="Fisher S."/>
            <person name="Foley C.D."/>
            <person name="Franke A."/>
            <person name="Friedrich D."/>
            <person name="Gadbois L."/>
            <person name="Gearin G."/>
            <person name="Gearin C.R."/>
            <person name="Giannoukos G."/>
            <person name="Goode T."/>
            <person name="Graham J."/>
            <person name="Grandbois E."/>
            <person name="Grewal S."/>
            <person name="Gyaltsen K."/>
            <person name="Hafez N."/>
            <person name="Hagos B."/>
            <person name="Hall J."/>
            <person name="Henson C."/>
            <person name="Hollinger A."/>
            <person name="Honan T."/>
            <person name="Huard M.D."/>
            <person name="Hughes L."/>
            <person name="Hurhula B."/>
            <person name="Husby M.E."/>
            <person name="Kamat A."/>
            <person name="Kanga B."/>
            <person name="Kashin S."/>
            <person name="Khazanovich D."/>
            <person name="Kisner P."/>
            <person name="Lance K."/>
            <person name="Lara M."/>
            <person name="Lee W."/>
            <person name="Lennon N."/>
            <person name="Letendre F."/>
            <person name="LeVine R."/>
            <person name="Lipovsky A."/>
            <person name="Liu X."/>
            <person name="Liu J."/>
            <person name="Liu S."/>
            <person name="Lokyitsang T."/>
            <person name="Lokyitsang Y."/>
            <person name="Lubonja R."/>
            <person name="Lui A."/>
            <person name="MacDonald P."/>
            <person name="Magnisalis V."/>
            <person name="Maru K."/>
            <person name="Matthews C."/>
            <person name="McCusker W."/>
            <person name="McDonough S."/>
            <person name="Mehta T."/>
            <person name="Meldrim J."/>
            <person name="Meneus L."/>
            <person name="Mihai O."/>
            <person name="Mihalev A."/>
            <person name="Mihova T."/>
            <person name="Mittelman R."/>
            <person name="Mlenga V."/>
            <person name="Montmayeur A."/>
            <person name="Mulrain L."/>
            <person name="Navidi A."/>
            <person name="Naylor J."/>
            <person name="Negash T."/>
            <person name="Nguyen T."/>
            <person name="Nguyen N."/>
            <person name="Nicol R."/>
            <person name="Norbu C."/>
            <person name="Norbu N."/>
            <person name="Novod N."/>
            <person name="O'Neill B."/>
            <person name="Osman S."/>
            <person name="Markiewicz E."/>
            <person name="Oyono O.L."/>
            <person name="Patti C."/>
            <person name="Phunkhang P."/>
            <person name="Pierre F."/>
            <person name="Priest M."/>
            <person name="Raghuraman S."/>
            <person name="Rege F."/>
            <person name="Reyes R."/>
            <person name="Rise C."/>
            <person name="Rogov P."/>
            <person name="Ross K."/>
            <person name="Ryan E."/>
            <person name="Settipalli S."/>
            <person name="Shea T."/>
            <person name="Sherpa N."/>
            <person name="Shi L."/>
            <person name="Shih D."/>
            <person name="Sparrow T."/>
            <person name="Spaulding J."/>
            <person name="Stalker J."/>
            <person name="Stange-Thomann N."/>
            <person name="Stavropoulos S."/>
            <person name="Stone C."/>
            <person name="Strader C."/>
            <person name="Tesfaye S."/>
            <person name="Thomson T."/>
            <person name="Thoulutsang Y."/>
            <person name="Thoulutsang D."/>
            <person name="Topham K."/>
            <person name="Topping I."/>
            <person name="Tsamla T."/>
            <person name="Vassiliev H."/>
            <person name="Vo A."/>
            <person name="Wangchuk T."/>
            <person name="Wangdi T."/>
            <person name="Weiand M."/>
            <person name="Wilkinson J."/>
            <person name="Wilson A."/>
            <person name="Yadav S."/>
            <person name="Young G."/>
            <person name="Yu Q."/>
            <person name="Zembek L."/>
            <person name="Zhong D."/>
            <person name="Zimmer A."/>
            <person name="Zwirko Z."/>
            <person name="Jaffe D.B."/>
            <person name="Alvarez P."/>
            <person name="Brockman W."/>
            <person name="Butler J."/>
            <person name="Chin C."/>
            <person name="Gnerre S."/>
            <person name="Grabherr M."/>
            <person name="Kleber M."/>
            <person name="Mauceli E."/>
            <person name="MacCallum I."/>
        </authorList>
    </citation>
    <scope>NUCLEOTIDE SEQUENCE [LARGE SCALE GENOMIC DNA]</scope>
    <source>
        <strain evidence="8">white501</strain>
    </source>
</reference>
<dbReference type="Gene3D" id="1.10.510.10">
    <property type="entry name" value="Transferase(Phosphotransferase) domain 1"/>
    <property type="match status" value="1"/>
</dbReference>
<dbReference type="InterPro" id="IPR000719">
    <property type="entry name" value="Prot_kinase_dom"/>
</dbReference>
<keyword evidence="2" id="KW-0547">Nucleotide-binding</keyword>
<dbReference type="PhylomeDB" id="B4R6F9"/>
<evidence type="ECO:0000256" key="2">
    <source>
        <dbReference type="ARBA" id="ARBA00022741"/>
    </source>
</evidence>
<feature type="compositionally biased region" description="Acidic residues" evidence="5">
    <location>
        <begin position="299"/>
        <end position="342"/>
    </location>
</feature>
<evidence type="ECO:0000313" key="8">
    <source>
        <dbReference type="Proteomes" id="UP000000304"/>
    </source>
</evidence>
<evidence type="ECO:0000256" key="4">
    <source>
        <dbReference type="ARBA" id="ARBA00022840"/>
    </source>
</evidence>
<dbReference type="EMBL" id="CM000366">
    <property type="protein sequence ID" value="EDX18209.1"/>
    <property type="molecule type" value="Genomic_DNA"/>
</dbReference>
<dbReference type="HOGENOM" id="CLU_044128_0_0_1"/>
<dbReference type="InterPro" id="IPR051681">
    <property type="entry name" value="Ser/Thr_Kinases-Pseudokinases"/>
</dbReference>
<dbReference type="OMA" id="PSAMEEH"/>
<dbReference type="Pfam" id="PF00069">
    <property type="entry name" value="Pkinase"/>
    <property type="match status" value="1"/>
</dbReference>
<dbReference type="InterPro" id="IPR011009">
    <property type="entry name" value="Kinase-like_dom_sf"/>
</dbReference>
<organism evidence="7 8">
    <name type="scientific">Drosophila simulans</name>
    <name type="common">Fruit fly</name>
    <dbReference type="NCBI Taxonomy" id="7240"/>
    <lineage>
        <taxon>Eukaryota</taxon>
        <taxon>Metazoa</taxon>
        <taxon>Ecdysozoa</taxon>
        <taxon>Arthropoda</taxon>
        <taxon>Hexapoda</taxon>
        <taxon>Insecta</taxon>
        <taxon>Pterygota</taxon>
        <taxon>Neoptera</taxon>
        <taxon>Endopterygota</taxon>
        <taxon>Diptera</taxon>
        <taxon>Brachycera</taxon>
        <taxon>Muscomorpha</taxon>
        <taxon>Ephydroidea</taxon>
        <taxon>Drosophilidae</taxon>
        <taxon>Drosophila</taxon>
        <taxon>Sophophora</taxon>
    </lineage>
</organism>
<gene>
    <name evidence="7" type="primary">Dsim\GD17342</name>
    <name evidence="7" type="ORF">Dsim_GD17342</name>
</gene>
<feature type="domain" description="Protein kinase" evidence="6">
    <location>
        <begin position="28"/>
        <end position="297"/>
    </location>
</feature>
<name>B4R6F9_DROSI</name>
<evidence type="ECO:0000256" key="1">
    <source>
        <dbReference type="ARBA" id="ARBA00022679"/>
    </source>
</evidence>
<evidence type="ECO:0000256" key="3">
    <source>
        <dbReference type="ARBA" id="ARBA00022777"/>
    </source>
</evidence>
<accession>B4R6F9</accession>
<keyword evidence="3" id="KW-0418">Kinase</keyword>
<evidence type="ECO:0000259" key="6">
    <source>
        <dbReference type="PROSITE" id="PS50011"/>
    </source>
</evidence>
<dbReference type="OrthoDB" id="4062651at2759"/>
<dbReference type="PROSITE" id="PS50011">
    <property type="entry name" value="PROTEIN_KINASE_DOM"/>
    <property type="match status" value="1"/>
</dbReference>
<dbReference type="PANTHER" id="PTHR44329">
    <property type="entry name" value="SERINE/THREONINE-PROTEIN KINASE TNNI3K-RELATED"/>
    <property type="match status" value="1"/>
</dbReference>
<dbReference type="Proteomes" id="UP000000304">
    <property type="component" value="Chromosome X"/>
</dbReference>
<dbReference type="PANTHER" id="PTHR44329:SF288">
    <property type="entry name" value="MITOGEN-ACTIVATED PROTEIN KINASE KINASE KINASE 20"/>
    <property type="match status" value="1"/>
</dbReference>
<dbReference type="STRING" id="7240.B4R6F9"/>
<keyword evidence="8" id="KW-1185">Reference proteome</keyword>
<dbReference type="AlphaFoldDB" id="B4R6F9"/>
<dbReference type="PROSITE" id="PS00108">
    <property type="entry name" value="PROTEIN_KINASE_ST"/>
    <property type="match status" value="1"/>
</dbReference>
<keyword evidence="1" id="KW-0808">Transferase</keyword>
<dbReference type="GO" id="GO:0004674">
    <property type="term" value="F:protein serine/threonine kinase activity"/>
    <property type="evidence" value="ECO:0007669"/>
    <property type="project" value="TreeGrafter"/>
</dbReference>
<sequence length="414" mass="46997">MDTPRRKLRNLHLENVQNSSTPINVPPSPMMKTLGHGTGIRVYRLDRSPRLGEIRSPWAVKRITQNMRVKKDTLFNERIVHEADILRKLKHPNIVGFRGVVTNDEGINTLALEMCTTSLGSILEERHDEDLGPLPAKNTYKMIMDVAQGLDFLHNEARIMHGDIKSFNVLVKGEFEICKLCDFGVSLPLDEQGEVNFLKNPGLRYVGTNLWCAPEVIDEVDVIDSKADIFSFGLVIYETLALVPPHTLELDAALGEAMDSSHDLPTDTGKLQCKQLDFSSDEKKIGLPSAMEEHTDNDMSQDYDEEDEEEKEEEEEEKEEDEDEKDWEEEEKEEDEEDDDTKENDISYFTLNNLHSAYGTRPPLPVAFQLSDDYNCVVELFYLCTNALSEDRPAAKTIWQCLENNGANVATESD</sequence>
<dbReference type="Gene3D" id="3.30.200.20">
    <property type="entry name" value="Phosphorylase Kinase, domain 1"/>
    <property type="match status" value="1"/>
</dbReference>
<dbReference type="InterPro" id="IPR008271">
    <property type="entry name" value="Ser/Thr_kinase_AS"/>
</dbReference>
<proteinExistence type="predicted"/>
<protein>
    <submittedName>
        <fullName evidence="7">GD17342</fullName>
    </submittedName>
</protein>
<evidence type="ECO:0000313" key="7">
    <source>
        <dbReference type="EMBL" id="EDX18209.1"/>
    </source>
</evidence>
<feature type="region of interest" description="Disordered" evidence="5">
    <location>
        <begin position="285"/>
        <end position="344"/>
    </location>
</feature>
<dbReference type="SMART" id="SM00220">
    <property type="entry name" value="S_TKc"/>
    <property type="match status" value="1"/>
</dbReference>
<evidence type="ECO:0000256" key="5">
    <source>
        <dbReference type="SAM" id="MobiDB-lite"/>
    </source>
</evidence>
<dbReference type="GO" id="GO:0005524">
    <property type="term" value="F:ATP binding"/>
    <property type="evidence" value="ECO:0007669"/>
    <property type="project" value="UniProtKB-KW"/>
</dbReference>